<evidence type="ECO:0000313" key="11">
    <source>
        <dbReference type="EMBL" id="OGC53971.1"/>
    </source>
</evidence>
<evidence type="ECO:0000256" key="3">
    <source>
        <dbReference type="ARBA" id="ARBA00022884"/>
    </source>
</evidence>
<keyword evidence="3 7" id="KW-0694">RNA-binding</keyword>
<evidence type="ECO:0000256" key="4">
    <source>
        <dbReference type="ARBA" id="ARBA00022980"/>
    </source>
</evidence>
<dbReference type="HAMAP" id="MF_01331_B">
    <property type="entry name" value="Ribosomal_uL22_B"/>
    <property type="match status" value="1"/>
</dbReference>
<accession>A0A1F4V9N5</accession>
<dbReference type="AlphaFoldDB" id="A0A1F4V9N5"/>
<evidence type="ECO:0000256" key="2">
    <source>
        <dbReference type="ARBA" id="ARBA00022730"/>
    </source>
</evidence>
<dbReference type="PANTHER" id="PTHR13501:SF8">
    <property type="entry name" value="LARGE RIBOSOMAL SUBUNIT PROTEIN UL22M"/>
    <property type="match status" value="1"/>
</dbReference>
<evidence type="ECO:0000256" key="10">
    <source>
        <dbReference type="RuleBase" id="RU004008"/>
    </source>
</evidence>
<dbReference type="GO" id="GO:0006412">
    <property type="term" value="P:translation"/>
    <property type="evidence" value="ECO:0007669"/>
    <property type="project" value="UniProtKB-UniRule"/>
</dbReference>
<dbReference type="CDD" id="cd00336">
    <property type="entry name" value="Ribosomal_L22"/>
    <property type="match status" value="1"/>
</dbReference>
<dbReference type="Gene3D" id="3.90.470.10">
    <property type="entry name" value="Ribosomal protein L22/L17"/>
    <property type="match status" value="1"/>
</dbReference>
<evidence type="ECO:0000256" key="6">
    <source>
        <dbReference type="ARBA" id="ARBA00035207"/>
    </source>
</evidence>
<comment type="caution">
    <text evidence="11">The sequence shown here is derived from an EMBL/GenBank/DDBJ whole genome shotgun (WGS) entry which is preliminary data.</text>
</comment>
<dbReference type="GO" id="GO:0003735">
    <property type="term" value="F:structural constituent of ribosome"/>
    <property type="evidence" value="ECO:0007669"/>
    <property type="project" value="InterPro"/>
</dbReference>
<sequence length="132" mass="14625">MQKSNIKNQKLEAKPVVPGVREARAFGKYLHIAPTKIQDLMRLVRGKTVAEAETILKFSGKKGGEAALKVLRSAEANAGQGFEKDQWVVSDARVNKGPLYRRRVQPRARGTANILRSPSAHITILIRAKIKD</sequence>
<dbReference type="GO" id="GO:0019843">
    <property type="term" value="F:rRNA binding"/>
    <property type="evidence" value="ECO:0007669"/>
    <property type="project" value="UniProtKB-UniRule"/>
</dbReference>
<name>A0A1F4V9N5_UNCKA</name>
<dbReference type="PANTHER" id="PTHR13501">
    <property type="entry name" value="CHLOROPLAST 50S RIBOSOMAL PROTEIN L22-RELATED"/>
    <property type="match status" value="1"/>
</dbReference>
<comment type="function">
    <text evidence="7">The globular domain of the protein is located near the polypeptide exit tunnel on the outside of the subunit, while an extended beta-hairpin is found that lines the wall of the exit tunnel in the center of the 70S ribosome.</text>
</comment>
<evidence type="ECO:0000313" key="12">
    <source>
        <dbReference type="Proteomes" id="UP000179005"/>
    </source>
</evidence>
<evidence type="ECO:0000256" key="9">
    <source>
        <dbReference type="RuleBase" id="RU004006"/>
    </source>
</evidence>
<dbReference type="InterPro" id="IPR005727">
    <property type="entry name" value="Ribosomal_uL22_bac/chlpt-type"/>
</dbReference>
<keyword evidence="5 7" id="KW-0687">Ribonucleoprotein</keyword>
<evidence type="ECO:0000256" key="8">
    <source>
        <dbReference type="RuleBase" id="RU004005"/>
    </source>
</evidence>
<dbReference type="STRING" id="1802619.A2797_00370"/>
<keyword evidence="4 7" id="KW-0689">Ribosomal protein</keyword>
<dbReference type="InterPro" id="IPR001063">
    <property type="entry name" value="Ribosomal_uL22"/>
</dbReference>
<dbReference type="NCBIfam" id="TIGR01044">
    <property type="entry name" value="rplV_bact"/>
    <property type="match status" value="1"/>
</dbReference>
<organism evidence="11 12">
    <name type="scientific">candidate division WWE3 bacterium RIFCSPHIGHO2_01_FULL_48_15</name>
    <dbReference type="NCBI Taxonomy" id="1802619"/>
    <lineage>
        <taxon>Bacteria</taxon>
        <taxon>Katanobacteria</taxon>
    </lineage>
</organism>
<evidence type="ECO:0000256" key="5">
    <source>
        <dbReference type="ARBA" id="ARBA00023274"/>
    </source>
</evidence>
<comment type="subunit">
    <text evidence="7 9">Part of the 50S ribosomal subunit.</text>
</comment>
<comment type="similarity">
    <text evidence="1 7 8">Belongs to the universal ribosomal protein uL22 family.</text>
</comment>
<reference evidence="11 12" key="1">
    <citation type="journal article" date="2016" name="Nat. Commun.">
        <title>Thousands of microbial genomes shed light on interconnected biogeochemical processes in an aquifer system.</title>
        <authorList>
            <person name="Anantharaman K."/>
            <person name="Brown C.T."/>
            <person name="Hug L.A."/>
            <person name="Sharon I."/>
            <person name="Castelle C.J."/>
            <person name="Probst A.J."/>
            <person name="Thomas B.C."/>
            <person name="Singh A."/>
            <person name="Wilkins M.J."/>
            <person name="Karaoz U."/>
            <person name="Brodie E.L."/>
            <person name="Williams K.H."/>
            <person name="Hubbard S.S."/>
            <person name="Banfield J.F."/>
        </authorList>
    </citation>
    <scope>NUCLEOTIDE SEQUENCE [LARGE SCALE GENOMIC DNA]</scope>
</reference>
<protein>
    <recommendedName>
        <fullName evidence="6 7">Large ribosomal subunit protein uL22</fullName>
    </recommendedName>
</protein>
<keyword evidence="2 7" id="KW-0699">rRNA-binding</keyword>
<dbReference type="InterPro" id="IPR047867">
    <property type="entry name" value="Ribosomal_uL22_bac/org-type"/>
</dbReference>
<dbReference type="GO" id="GO:0015934">
    <property type="term" value="C:large ribosomal subunit"/>
    <property type="evidence" value="ECO:0007669"/>
    <property type="project" value="InterPro"/>
</dbReference>
<dbReference type="InterPro" id="IPR036394">
    <property type="entry name" value="Ribosomal_uL22_sf"/>
</dbReference>
<proteinExistence type="inferred from homology"/>
<evidence type="ECO:0000256" key="1">
    <source>
        <dbReference type="ARBA" id="ARBA00009451"/>
    </source>
</evidence>
<dbReference type="Proteomes" id="UP000179005">
    <property type="component" value="Unassembled WGS sequence"/>
</dbReference>
<dbReference type="EMBL" id="MEVC01000025">
    <property type="protein sequence ID" value="OGC53971.1"/>
    <property type="molecule type" value="Genomic_DNA"/>
</dbReference>
<gene>
    <name evidence="7" type="primary">rplV</name>
    <name evidence="11" type="ORF">A2797_00370</name>
</gene>
<evidence type="ECO:0000256" key="7">
    <source>
        <dbReference type="HAMAP-Rule" id="MF_01331"/>
    </source>
</evidence>
<comment type="function">
    <text evidence="7 10">This protein binds specifically to 23S rRNA; its binding is stimulated by other ribosomal proteins, e.g., L4, L17, and L20. It is important during the early stages of 50S assembly. It makes multiple contacts with different domains of the 23S rRNA in the assembled 50S subunit and ribosome.</text>
</comment>
<dbReference type="SUPFAM" id="SSF54843">
    <property type="entry name" value="Ribosomal protein L22"/>
    <property type="match status" value="1"/>
</dbReference>
<dbReference type="Pfam" id="PF00237">
    <property type="entry name" value="Ribosomal_L22"/>
    <property type="match status" value="1"/>
</dbReference>